<evidence type="ECO:0000313" key="1">
    <source>
        <dbReference type="EMBL" id="RKT52819.1"/>
    </source>
</evidence>
<keyword evidence="2" id="KW-1185">Reference proteome</keyword>
<evidence type="ECO:0008006" key="3">
    <source>
        <dbReference type="Google" id="ProtNLM"/>
    </source>
</evidence>
<gene>
    <name evidence="1" type="ORF">C8E97_1357</name>
</gene>
<dbReference type="SUPFAM" id="SSF48613">
    <property type="entry name" value="Heme oxygenase-like"/>
    <property type="match status" value="1"/>
</dbReference>
<accession>A0A495VTZ9</accession>
<name>A0A495VTZ9_9PSEU</name>
<protein>
    <recommendedName>
        <fullName evidence="3">Thiaminase/transcriptional activator TenA</fullName>
    </recommendedName>
</protein>
<dbReference type="Gene3D" id="1.20.910.10">
    <property type="entry name" value="Heme oxygenase-like"/>
    <property type="match status" value="1"/>
</dbReference>
<organism evidence="1 2">
    <name type="scientific">Saccharothrix australiensis</name>
    <dbReference type="NCBI Taxonomy" id="2072"/>
    <lineage>
        <taxon>Bacteria</taxon>
        <taxon>Bacillati</taxon>
        <taxon>Actinomycetota</taxon>
        <taxon>Actinomycetes</taxon>
        <taxon>Pseudonocardiales</taxon>
        <taxon>Pseudonocardiaceae</taxon>
        <taxon>Saccharothrix</taxon>
    </lineage>
</organism>
<proteinExistence type="predicted"/>
<dbReference type="Proteomes" id="UP000282084">
    <property type="component" value="Unassembled WGS sequence"/>
</dbReference>
<dbReference type="AlphaFoldDB" id="A0A495VTZ9"/>
<evidence type="ECO:0000313" key="2">
    <source>
        <dbReference type="Proteomes" id="UP000282084"/>
    </source>
</evidence>
<comment type="caution">
    <text evidence="1">The sequence shown here is derived from an EMBL/GenBank/DDBJ whole genome shotgun (WGS) entry which is preliminary data.</text>
</comment>
<sequence length="220" mass="23689">MTTPATAADLAGRLRARRDAEPIANAVLARARDGALAPEHLRGMVLTELQAHHAELVAYGVGLARYAHQPATKFFTRITELVDNASPKLAACARALGLSDADLRRRVPDPAIHAFSGCLSWIAVTGDQASLALALHADMTVYFPDCVAIAAAARDAAFDVPDEFFDYYEGTASEDLLHLALEVVDDGLRRGDDPDDAVFAARLLEASIGWFWHAAVHSWS</sequence>
<reference evidence="1 2" key="1">
    <citation type="submission" date="2018-10" db="EMBL/GenBank/DDBJ databases">
        <title>Sequencing the genomes of 1000 actinobacteria strains.</title>
        <authorList>
            <person name="Klenk H.-P."/>
        </authorList>
    </citation>
    <scope>NUCLEOTIDE SEQUENCE [LARGE SCALE GENOMIC DNA]</scope>
    <source>
        <strain evidence="1 2">DSM 43800</strain>
    </source>
</reference>
<dbReference type="EMBL" id="RBXO01000001">
    <property type="protein sequence ID" value="RKT52819.1"/>
    <property type="molecule type" value="Genomic_DNA"/>
</dbReference>
<dbReference type="InterPro" id="IPR016084">
    <property type="entry name" value="Haem_Oase-like_multi-hlx"/>
</dbReference>